<organism evidence="1 2">
    <name type="scientific">Oerskovia enterophila</name>
    <dbReference type="NCBI Taxonomy" id="43678"/>
    <lineage>
        <taxon>Bacteria</taxon>
        <taxon>Bacillati</taxon>
        <taxon>Actinomycetota</taxon>
        <taxon>Actinomycetes</taxon>
        <taxon>Micrococcales</taxon>
        <taxon>Cellulomonadaceae</taxon>
        <taxon>Oerskovia</taxon>
    </lineage>
</organism>
<proteinExistence type="predicted"/>
<dbReference type="Proteomes" id="UP000093412">
    <property type="component" value="Unassembled WGS sequence"/>
</dbReference>
<sequence length="108" mass="11372">MDANDLPDWCTPHEVTIRALVGSDGMGQAYADPVTVPAFVLDEVQLVRDASGSEVVSSTTIHLSFSVSAPPGSLVTIWPGLAEREATVIASGRAAHPTLPAYQTLRLT</sequence>
<dbReference type="EMBL" id="MAQA01000024">
    <property type="protein sequence ID" value="OCI31051.1"/>
    <property type="molecule type" value="Genomic_DNA"/>
</dbReference>
<protein>
    <submittedName>
        <fullName evidence="1">Uncharacterized protein</fullName>
    </submittedName>
</protein>
<gene>
    <name evidence="1" type="ORF">OERS_22610</name>
</gene>
<comment type="caution">
    <text evidence="1">The sequence shown here is derived from an EMBL/GenBank/DDBJ whole genome shotgun (WGS) entry which is preliminary data.</text>
</comment>
<evidence type="ECO:0000313" key="2">
    <source>
        <dbReference type="Proteomes" id="UP000093412"/>
    </source>
</evidence>
<keyword evidence="2" id="KW-1185">Reference proteome</keyword>
<accession>A0ABX2Y3P3</accession>
<reference evidence="1 2" key="1">
    <citation type="submission" date="2016-06" db="EMBL/GenBank/DDBJ databases">
        <title>Genome sequence of Oerskovia enterophila DSM 43852.</title>
        <authorList>
            <person name="Poehlein A."/>
            <person name="Jag V."/>
            <person name="Bengelsdorf F.R."/>
            <person name="Daniel R."/>
            <person name="Duerre P."/>
        </authorList>
    </citation>
    <scope>NUCLEOTIDE SEQUENCE [LARGE SCALE GENOMIC DNA]</scope>
    <source>
        <strain evidence="1 2">DSM 43852</strain>
    </source>
</reference>
<name>A0ABX2Y3P3_9CELL</name>
<evidence type="ECO:0000313" key="1">
    <source>
        <dbReference type="EMBL" id="OCI31051.1"/>
    </source>
</evidence>
<dbReference type="RefSeq" id="WP_068625809.1">
    <property type="nucleotide sequence ID" value="NZ_MAQA01000024.1"/>
</dbReference>